<keyword evidence="1" id="KW-1133">Transmembrane helix</keyword>
<protein>
    <submittedName>
        <fullName evidence="2">Uncharacterized protein</fullName>
    </submittedName>
</protein>
<keyword evidence="3" id="KW-1185">Reference proteome</keyword>
<name>A0A942YEQ3_9BACI</name>
<evidence type="ECO:0000313" key="2">
    <source>
        <dbReference type="EMBL" id="MBS4194148.1"/>
    </source>
</evidence>
<keyword evidence="1" id="KW-0472">Membrane</keyword>
<reference evidence="2 3" key="1">
    <citation type="submission" date="2021-05" db="EMBL/GenBank/DDBJ databases">
        <title>Novel Bacillus species.</title>
        <authorList>
            <person name="Liu G."/>
        </authorList>
    </citation>
    <scope>NUCLEOTIDE SEQUENCE [LARGE SCALE GENOMIC DNA]</scope>
    <source>
        <strain evidence="3">FJAT-49780</strain>
    </source>
</reference>
<evidence type="ECO:0000313" key="3">
    <source>
        <dbReference type="Proteomes" id="UP000681414"/>
    </source>
</evidence>
<comment type="caution">
    <text evidence="2">The sequence shown here is derived from an EMBL/GenBank/DDBJ whole genome shotgun (WGS) entry which is preliminary data.</text>
</comment>
<dbReference type="RefSeq" id="WP_213123361.1">
    <property type="nucleotide sequence ID" value="NZ_JAGYPG010000001.1"/>
</dbReference>
<gene>
    <name evidence="2" type="ORF">KHA97_03520</name>
</gene>
<dbReference type="AlphaFoldDB" id="A0A942YEQ3"/>
<accession>A0A942YEQ3</accession>
<dbReference type="EMBL" id="JAGYPG010000001">
    <property type="protein sequence ID" value="MBS4194148.1"/>
    <property type="molecule type" value="Genomic_DNA"/>
</dbReference>
<keyword evidence="1" id="KW-0812">Transmembrane</keyword>
<organism evidence="2 3">
    <name type="scientific">Lederbergia citri</name>
    <dbReference type="NCBI Taxonomy" id="2833580"/>
    <lineage>
        <taxon>Bacteria</taxon>
        <taxon>Bacillati</taxon>
        <taxon>Bacillota</taxon>
        <taxon>Bacilli</taxon>
        <taxon>Bacillales</taxon>
        <taxon>Bacillaceae</taxon>
        <taxon>Lederbergia</taxon>
    </lineage>
</organism>
<feature type="transmembrane region" description="Helical" evidence="1">
    <location>
        <begin position="6"/>
        <end position="25"/>
    </location>
</feature>
<dbReference type="Proteomes" id="UP000681414">
    <property type="component" value="Unassembled WGS sequence"/>
</dbReference>
<sequence length="51" mass="6339">MEWVKIFELIWVICWLGALVQVLRFSKELRSIDKDQELTDEWAKKWKRLLF</sequence>
<evidence type="ECO:0000256" key="1">
    <source>
        <dbReference type="SAM" id="Phobius"/>
    </source>
</evidence>
<proteinExistence type="predicted"/>